<dbReference type="SMART" id="SM00849">
    <property type="entry name" value="Lactamase_B"/>
    <property type="match status" value="1"/>
</dbReference>
<organism evidence="2 3">
    <name type="scientific">Nocardiopsis changdeensis</name>
    <dbReference type="NCBI Taxonomy" id="2831969"/>
    <lineage>
        <taxon>Bacteria</taxon>
        <taxon>Bacillati</taxon>
        <taxon>Actinomycetota</taxon>
        <taxon>Actinomycetes</taxon>
        <taxon>Streptosporangiales</taxon>
        <taxon>Nocardiopsidaceae</taxon>
        <taxon>Nocardiopsis</taxon>
    </lineage>
</organism>
<dbReference type="PANTHER" id="PTHR46018">
    <property type="entry name" value="ZINC PHOSPHODIESTERASE ELAC PROTEIN 1"/>
    <property type="match status" value="1"/>
</dbReference>
<accession>A0ABX8BWB7</accession>
<dbReference type="SUPFAM" id="SSF56281">
    <property type="entry name" value="Metallo-hydrolase/oxidoreductase"/>
    <property type="match status" value="1"/>
</dbReference>
<name>A0ABX8BWB7_9ACTN</name>
<dbReference type="EMBL" id="CP074133">
    <property type="protein sequence ID" value="QUX25990.1"/>
    <property type="molecule type" value="Genomic_DNA"/>
</dbReference>
<sequence length="249" mass="25924">MTVTVLGTASPAPLPDRPCSGYLLRAGERSVWVDAGFGTLAALRAHADPAALDAVWISHLHADHCADLAAAFYALRYGGLAAAGPIPVYAPAGLARRLAGFFGRPDTAFLENTFSFHDLHDGHRVRLGDLELTSHAVVHDVPAYALRARHDGRTLAYSGDSAPCPQLADAARGADLFLCEADHDAPPPGEERAHLTPEEAAAAAAEAGAARLVLTHTGPSLTPERAAARAGAALGHPVAHAREGETLRV</sequence>
<keyword evidence="3" id="KW-1185">Reference proteome</keyword>
<dbReference type="Pfam" id="PF12706">
    <property type="entry name" value="Lactamase_B_2"/>
    <property type="match status" value="1"/>
</dbReference>
<evidence type="ECO:0000313" key="3">
    <source>
        <dbReference type="Proteomes" id="UP000676079"/>
    </source>
</evidence>
<dbReference type="InterPro" id="IPR001279">
    <property type="entry name" value="Metallo-B-lactamas"/>
</dbReference>
<dbReference type="InterPro" id="IPR036866">
    <property type="entry name" value="RibonucZ/Hydroxyglut_hydro"/>
</dbReference>
<protein>
    <submittedName>
        <fullName evidence="2">MBL fold metallo-hydrolase</fullName>
    </submittedName>
</protein>
<gene>
    <name evidence="2" type="ORF">KGD84_15405</name>
</gene>
<dbReference type="PANTHER" id="PTHR46018:SF4">
    <property type="entry name" value="METALLO-HYDROLASE YHFI-RELATED"/>
    <property type="match status" value="1"/>
</dbReference>
<dbReference type="Proteomes" id="UP000676079">
    <property type="component" value="Chromosome"/>
</dbReference>
<reference evidence="2 3" key="1">
    <citation type="submission" date="2021-05" db="EMBL/GenBank/DDBJ databases">
        <title>Direct Submission.</title>
        <authorList>
            <person name="Li K."/>
            <person name="Gao J."/>
        </authorList>
    </citation>
    <scope>NUCLEOTIDE SEQUENCE [LARGE SCALE GENOMIC DNA]</scope>
    <source>
        <strain evidence="2 3">Mg02</strain>
    </source>
</reference>
<dbReference type="CDD" id="cd07716">
    <property type="entry name" value="RNaseZ_short-form-like_MBL-fold"/>
    <property type="match status" value="1"/>
</dbReference>
<evidence type="ECO:0000313" key="2">
    <source>
        <dbReference type="EMBL" id="QUX25990.1"/>
    </source>
</evidence>
<feature type="domain" description="Metallo-beta-lactamase" evidence="1">
    <location>
        <begin position="18"/>
        <end position="216"/>
    </location>
</feature>
<evidence type="ECO:0000259" key="1">
    <source>
        <dbReference type="SMART" id="SM00849"/>
    </source>
</evidence>
<dbReference type="Gene3D" id="3.60.15.10">
    <property type="entry name" value="Ribonuclease Z/Hydroxyacylglutathione hydrolase-like"/>
    <property type="match status" value="1"/>
</dbReference>
<proteinExistence type="predicted"/>